<dbReference type="GeneID" id="17319909"/>
<dbReference type="AlphaFoldDB" id="R7Q3F2"/>
<gene>
    <name evidence="1" type="ORF">CHC_T00001497001</name>
</gene>
<accession>R7Q3F2</accession>
<dbReference type="SUPFAM" id="SSF50978">
    <property type="entry name" value="WD40 repeat-like"/>
    <property type="match status" value="1"/>
</dbReference>
<dbReference type="RefSeq" id="XP_005712199.1">
    <property type="nucleotide sequence ID" value="XM_005712142.1"/>
</dbReference>
<dbReference type="Gramene" id="CDF32534">
    <property type="protein sequence ID" value="CDF32534"/>
    <property type="gene ID" value="CHC_T00001497001"/>
</dbReference>
<dbReference type="InterPro" id="IPR036322">
    <property type="entry name" value="WD40_repeat_dom_sf"/>
</dbReference>
<dbReference type="Proteomes" id="UP000012073">
    <property type="component" value="Unassembled WGS sequence"/>
</dbReference>
<evidence type="ECO:0000313" key="1">
    <source>
        <dbReference type="EMBL" id="CDF32534.1"/>
    </source>
</evidence>
<keyword evidence="2" id="KW-1185">Reference proteome</keyword>
<dbReference type="KEGG" id="ccp:CHC_T00001497001"/>
<proteinExistence type="predicted"/>
<dbReference type="EMBL" id="HG001512">
    <property type="protein sequence ID" value="CDF32534.1"/>
    <property type="molecule type" value="Genomic_DNA"/>
</dbReference>
<dbReference type="Gene3D" id="2.130.10.10">
    <property type="entry name" value="YVTN repeat-like/Quinoprotein amine dehydrogenase"/>
    <property type="match status" value="1"/>
</dbReference>
<organism evidence="1 2">
    <name type="scientific">Chondrus crispus</name>
    <name type="common">Carrageen Irish moss</name>
    <name type="synonym">Polymorpha crispa</name>
    <dbReference type="NCBI Taxonomy" id="2769"/>
    <lineage>
        <taxon>Eukaryota</taxon>
        <taxon>Rhodophyta</taxon>
        <taxon>Florideophyceae</taxon>
        <taxon>Rhodymeniophycidae</taxon>
        <taxon>Gigartinales</taxon>
        <taxon>Gigartinaceae</taxon>
        <taxon>Chondrus</taxon>
    </lineage>
</organism>
<reference evidence="2" key="1">
    <citation type="journal article" date="2013" name="Proc. Natl. Acad. Sci. U.S.A.">
        <title>Genome structure and metabolic features in the red seaweed Chondrus crispus shed light on evolution of the Archaeplastida.</title>
        <authorList>
            <person name="Collen J."/>
            <person name="Porcel B."/>
            <person name="Carre W."/>
            <person name="Ball S.G."/>
            <person name="Chaparro C."/>
            <person name="Tonon T."/>
            <person name="Barbeyron T."/>
            <person name="Michel G."/>
            <person name="Noel B."/>
            <person name="Valentin K."/>
            <person name="Elias M."/>
            <person name="Artiguenave F."/>
            <person name="Arun A."/>
            <person name="Aury J.M."/>
            <person name="Barbosa-Neto J.F."/>
            <person name="Bothwell J.H."/>
            <person name="Bouget F.Y."/>
            <person name="Brillet L."/>
            <person name="Cabello-Hurtado F."/>
            <person name="Capella-Gutierrez S."/>
            <person name="Charrier B."/>
            <person name="Cladiere L."/>
            <person name="Cock J.M."/>
            <person name="Coelho S.M."/>
            <person name="Colleoni C."/>
            <person name="Czjzek M."/>
            <person name="Da Silva C."/>
            <person name="Delage L."/>
            <person name="Denoeud F."/>
            <person name="Deschamps P."/>
            <person name="Dittami S.M."/>
            <person name="Gabaldon T."/>
            <person name="Gachon C.M."/>
            <person name="Groisillier A."/>
            <person name="Herve C."/>
            <person name="Jabbari K."/>
            <person name="Katinka M."/>
            <person name="Kloareg B."/>
            <person name="Kowalczyk N."/>
            <person name="Labadie K."/>
            <person name="Leblanc C."/>
            <person name="Lopez P.J."/>
            <person name="McLachlan D.H."/>
            <person name="Meslet-Cladiere L."/>
            <person name="Moustafa A."/>
            <person name="Nehr Z."/>
            <person name="Nyvall Collen P."/>
            <person name="Panaud O."/>
            <person name="Partensky F."/>
            <person name="Poulain J."/>
            <person name="Rensing S.A."/>
            <person name="Rousvoal S."/>
            <person name="Samson G."/>
            <person name="Symeonidi A."/>
            <person name="Weissenbach J."/>
            <person name="Zambounis A."/>
            <person name="Wincker P."/>
            <person name="Boyen C."/>
        </authorList>
    </citation>
    <scope>NUCLEOTIDE SEQUENCE [LARGE SCALE GENOMIC DNA]</scope>
    <source>
        <strain evidence="2">cv. Stackhouse</strain>
    </source>
</reference>
<evidence type="ECO:0000313" key="2">
    <source>
        <dbReference type="Proteomes" id="UP000012073"/>
    </source>
</evidence>
<name>R7Q3F2_CHOCR</name>
<sequence length="603" mass="67752">MDNINAPSYDPLRCVPVLELSRLPKPSGAIGSWVDFASSLPSGKMNLLATDGHHLYLGHSRESIAVYVISRSRGTQLIPIISVPVEPPVSINNLRVADFPEEKGGSLLLMAGGRADGQEHASISALRIPRPVPELLRDECSLTTSWSWKMSRACTVTVPLCSAWGLDVHNPTGRFALSANSRKILVLSFDGDNLRAILAGEARNESSSERFPEEILSFEAEPITSTYQNNIPTVKFSPCGNLLASGSIDCSFALHDVKSGTYASGETLYQSHMEESEESFWNEFVWCVHWFDDSAMCEVPSTDNVWLESDMQATRQWRQVKNGLSFHPAPRRSIFLNREDIRSVTCSRNGIARYDDCVEPDPSLGADAARQWYEDQFREHHVCDEYDKNAAASVASQSINHSIPYEDERGEFLERQRKTRKQGFTGWQHGELTDDGDDKKVDGKQERFLLVGREFSLYLYRVIGDRPAKNSMPFVEEVHRLQVFSRPRGYPNSAVLDCLEMFQLSAFVLIARGHGVVLLRVLRGSHDSGSEALRLYTERTFPQPSLNGPWRREHASVIGACILPRGEVENGTDCYELWILWRNGMIEAWELSQERVLDPSVIV</sequence>
<dbReference type="InterPro" id="IPR015943">
    <property type="entry name" value="WD40/YVTN_repeat-like_dom_sf"/>
</dbReference>
<dbReference type="OrthoDB" id="5591786at2759"/>
<protein>
    <submittedName>
        <fullName evidence="1">Uncharacterized protein</fullName>
    </submittedName>
</protein>